<dbReference type="Pfam" id="PF00005">
    <property type="entry name" value="ABC_tran"/>
    <property type="match status" value="1"/>
</dbReference>
<dbReference type="GO" id="GO:0016887">
    <property type="term" value="F:ATP hydrolysis activity"/>
    <property type="evidence" value="ECO:0007669"/>
    <property type="project" value="InterPro"/>
</dbReference>
<organism evidence="5 6">
    <name type="scientific">Pectinatus brassicae</name>
    <dbReference type="NCBI Taxonomy" id="862415"/>
    <lineage>
        <taxon>Bacteria</taxon>
        <taxon>Bacillati</taxon>
        <taxon>Bacillota</taxon>
        <taxon>Negativicutes</taxon>
        <taxon>Selenomonadales</taxon>
        <taxon>Selenomonadaceae</taxon>
        <taxon>Pectinatus</taxon>
    </lineage>
</organism>
<evidence type="ECO:0000256" key="1">
    <source>
        <dbReference type="ARBA" id="ARBA00022448"/>
    </source>
</evidence>
<protein>
    <submittedName>
        <fullName evidence="5">Heme exporter protein A</fullName>
    </submittedName>
</protein>
<gene>
    <name evidence="5" type="ORF">HNR32_001452</name>
</gene>
<dbReference type="SMART" id="SM00382">
    <property type="entry name" value="AAA"/>
    <property type="match status" value="1"/>
</dbReference>
<dbReference type="PROSITE" id="PS50893">
    <property type="entry name" value="ABC_TRANSPORTER_2"/>
    <property type="match status" value="1"/>
</dbReference>
<keyword evidence="1" id="KW-0813">Transport</keyword>
<evidence type="ECO:0000313" key="5">
    <source>
        <dbReference type="EMBL" id="MBB5336304.1"/>
    </source>
</evidence>
<dbReference type="InterPro" id="IPR003593">
    <property type="entry name" value="AAA+_ATPase"/>
</dbReference>
<dbReference type="Proteomes" id="UP000559117">
    <property type="component" value="Unassembled WGS sequence"/>
</dbReference>
<evidence type="ECO:0000256" key="2">
    <source>
        <dbReference type="ARBA" id="ARBA00022741"/>
    </source>
</evidence>
<evidence type="ECO:0000313" key="6">
    <source>
        <dbReference type="Proteomes" id="UP000559117"/>
    </source>
</evidence>
<dbReference type="GO" id="GO:0005524">
    <property type="term" value="F:ATP binding"/>
    <property type="evidence" value="ECO:0007669"/>
    <property type="project" value="UniProtKB-KW"/>
</dbReference>
<dbReference type="InterPro" id="IPR003439">
    <property type="entry name" value="ABC_transporter-like_ATP-bd"/>
</dbReference>
<keyword evidence="2" id="KW-0547">Nucleotide-binding</keyword>
<sequence length="206" mass="23032">MGISIIYKKITQKFNDHELFNNLSGIIKPYNITVITGLNGAGKSTLSKILTGQLYPSEGKISYWQNDVLLPKDEFRNFLAVVSPEVYFYETMNAAENLKLLAGLAGKKFDNAVLKQVSEEIKLDLLKKEKLSVYSTGQRQRLKIALLLLIDRPVWLLDEPSSNLDIAGRELIYSLVMNGKKTGHTIIIASNDAQEVSYGDQHIALS</sequence>
<evidence type="ECO:0000259" key="4">
    <source>
        <dbReference type="PROSITE" id="PS50893"/>
    </source>
</evidence>
<dbReference type="AlphaFoldDB" id="A0A840UU07"/>
<dbReference type="Gene3D" id="3.40.50.300">
    <property type="entry name" value="P-loop containing nucleotide triphosphate hydrolases"/>
    <property type="match status" value="1"/>
</dbReference>
<dbReference type="PANTHER" id="PTHR42939">
    <property type="entry name" value="ABC TRANSPORTER ATP-BINDING PROTEIN ALBC-RELATED"/>
    <property type="match status" value="1"/>
</dbReference>
<comment type="caution">
    <text evidence="5">The sequence shown here is derived from an EMBL/GenBank/DDBJ whole genome shotgun (WGS) entry which is preliminary data.</text>
</comment>
<dbReference type="InterPro" id="IPR051782">
    <property type="entry name" value="ABC_Transporter_VariousFunc"/>
</dbReference>
<keyword evidence="6" id="KW-1185">Reference proteome</keyword>
<dbReference type="PANTHER" id="PTHR42939:SF1">
    <property type="entry name" value="ABC TRANSPORTER ATP-BINDING PROTEIN ALBC-RELATED"/>
    <property type="match status" value="1"/>
</dbReference>
<feature type="domain" description="ABC transporter" evidence="4">
    <location>
        <begin position="5"/>
        <end position="206"/>
    </location>
</feature>
<proteinExistence type="predicted"/>
<reference evidence="5 6" key="1">
    <citation type="submission" date="2020-08" db="EMBL/GenBank/DDBJ databases">
        <title>Genomic Encyclopedia of Type Strains, Phase IV (KMG-IV): sequencing the most valuable type-strain genomes for metagenomic binning, comparative biology and taxonomic classification.</title>
        <authorList>
            <person name="Goeker M."/>
        </authorList>
    </citation>
    <scope>NUCLEOTIDE SEQUENCE [LARGE SCALE GENOMIC DNA]</scope>
    <source>
        <strain evidence="5 6">DSM 24661</strain>
    </source>
</reference>
<accession>A0A840UU07</accession>
<evidence type="ECO:0000256" key="3">
    <source>
        <dbReference type="ARBA" id="ARBA00022840"/>
    </source>
</evidence>
<keyword evidence="3" id="KW-0067">ATP-binding</keyword>
<dbReference type="InterPro" id="IPR027417">
    <property type="entry name" value="P-loop_NTPase"/>
</dbReference>
<name>A0A840UU07_9FIRM</name>
<dbReference type="SUPFAM" id="SSF52540">
    <property type="entry name" value="P-loop containing nucleoside triphosphate hydrolases"/>
    <property type="match status" value="1"/>
</dbReference>
<dbReference type="RefSeq" id="WP_183861123.1">
    <property type="nucleotide sequence ID" value="NZ_JACHFH010000015.1"/>
</dbReference>
<dbReference type="EMBL" id="JACHFH010000015">
    <property type="protein sequence ID" value="MBB5336304.1"/>
    <property type="molecule type" value="Genomic_DNA"/>
</dbReference>